<gene>
    <name evidence="5" type="ORF">SAMN05216490_4559</name>
</gene>
<evidence type="ECO:0000256" key="3">
    <source>
        <dbReference type="ARBA" id="ARBA00023163"/>
    </source>
</evidence>
<proteinExistence type="predicted"/>
<evidence type="ECO:0000313" key="5">
    <source>
        <dbReference type="EMBL" id="SDT64574.1"/>
    </source>
</evidence>
<dbReference type="AlphaFoldDB" id="A0A1H2C2L3"/>
<dbReference type="PRINTS" id="PR00598">
    <property type="entry name" value="HTHMARR"/>
</dbReference>
<dbReference type="PANTHER" id="PTHR39515:SF2">
    <property type="entry name" value="HTH-TYPE TRANSCRIPTIONAL REGULATOR RV0880"/>
    <property type="match status" value="1"/>
</dbReference>
<dbReference type="PROSITE" id="PS50995">
    <property type="entry name" value="HTH_MARR_2"/>
    <property type="match status" value="1"/>
</dbReference>
<dbReference type="InterPro" id="IPR036388">
    <property type="entry name" value="WH-like_DNA-bd_sf"/>
</dbReference>
<dbReference type="GO" id="GO:0003677">
    <property type="term" value="F:DNA binding"/>
    <property type="evidence" value="ECO:0007669"/>
    <property type="project" value="UniProtKB-KW"/>
</dbReference>
<keyword evidence="2 5" id="KW-0238">DNA-binding</keyword>
<protein>
    <submittedName>
        <fullName evidence="5">DNA-binding transcriptional regulator, MarR family</fullName>
    </submittedName>
</protein>
<dbReference type="Gene3D" id="1.10.287.100">
    <property type="match status" value="1"/>
</dbReference>
<organism evidence="5 6">
    <name type="scientific">Mucilaginibacter mallensis</name>
    <dbReference type="NCBI Taxonomy" id="652787"/>
    <lineage>
        <taxon>Bacteria</taxon>
        <taxon>Pseudomonadati</taxon>
        <taxon>Bacteroidota</taxon>
        <taxon>Sphingobacteriia</taxon>
        <taxon>Sphingobacteriales</taxon>
        <taxon>Sphingobacteriaceae</taxon>
        <taxon>Mucilaginibacter</taxon>
    </lineage>
</organism>
<dbReference type="OrthoDB" id="9804055at2"/>
<accession>A0A1H2C2L3</accession>
<dbReference type="Proteomes" id="UP000199679">
    <property type="component" value="Chromosome I"/>
</dbReference>
<dbReference type="InterPro" id="IPR000835">
    <property type="entry name" value="HTH_MarR-typ"/>
</dbReference>
<dbReference type="STRING" id="652787.SAMN05216490_4559"/>
<dbReference type="InterPro" id="IPR052526">
    <property type="entry name" value="HTH-type_Bedaq_tolerance"/>
</dbReference>
<keyword evidence="6" id="KW-1185">Reference proteome</keyword>
<dbReference type="Gene3D" id="1.10.10.10">
    <property type="entry name" value="Winged helix-like DNA-binding domain superfamily/Winged helix DNA-binding domain"/>
    <property type="match status" value="1"/>
</dbReference>
<dbReference type="SUPFAM" id="SSF46785">
    <property type="entry name" value="Winged helix' DNA-binding domain"/>
    <property type="match status" value="1"/>
</dbReference>
<dbReference type="Pfam" id="PF01047">
    <property type="entry name" value="MarR"/>
    <property type="match status" value="1"/>
</dbReference>
<evidence type="ECO:0000256" key="2">
    <source>
        <dbReference type="ARBA" id="ARBA00023125"/>
    </source>
</evidence>
<dbReference type="PROSITE" id="PS01117">
    <property type="entry name" value="HTH_MARR_1"/>
    <property type="match status" value="1"/>
</dbReference>
<dbReference type="PANTHER" id="PTHR39515">
    <property type="entry name" value="CONSERVED PROTEIN"/>
    <property type="match status" value="1"/>
</dbReference>
<dbReference type="EMBL" id="LT629740">
    <property type="protein sequence ID" value="SDT64574.1"/>
    <property type="molecule type" value="Genomic_DNA"/>
</dbReference>
<name>A0A1H2C2L3_MUCMA</name>
<evidence type="ECO:0000256" key="1">
    <source>
        <dbReference type="ARBA" id="ARBA00023015"/>
    </source>
</evidence>
<dbReference type="RefSeq" id="WP_091378657.1">
    <property type="nucleotide sequence ID" value="NZ_LT629740.1"/>
</dbReference>
<keyword evidence="1" id="KW-0805">Transcription regulation</keyword>
<keyword evidence="3" id="KW-0804">Transcription</keyword>
<dbReference type="InterPro" id="IPR036390">
    <property type="entry name" value="WH_DNA-bd_sf"/>
</dbReference>
<sequence length="145" mass="16482">MSNEKDFQYVSDLRTVVTRLIKKLRRESITAQQLSLTERSTLGLLLQHGGLLPSELASMEKITNQSMSQILSHLLEEGLILRTNSETDKRKVVISLTVKGEQTILKMRSERDEWLEKAINATCTAEEQEILKQAIAPLTKIVDFE</sequence>
<evidence type="ECO:0000313" key="6">
    <source>
        <dbReference type="Proteomes" id="UP000199679"/>
    </source>
</evidence>
<reference evidence="5 6" key="1">
    <citation type="submission" date="2016-10" db="EMBL/GenBank/DDBJ databases">
        <authorList>
            <person name="de Groot N.N."/>
        </authorList>
    </citation>
    <scope>NUCLEOTIDE SEQUENCE [LARGE SCALE GENOMIC DNA]</scope>
    <source>
        <strain evidence="5 6">MP1X4</strain>
    </source>
</reference>
<dbReference type="GO" id="GO:0003700">
    <property type="term" value="F:DNA-binding transcription factor activity"/>
    <property type="evidence" value="ECO:0007669"/>
    <property type="project" value="InterPro"/>
</dbReference>
<dbReference type="SMART" id="SM00347">
    <property type="entry name" value="HTH_MARR"/>
    <property type="match status" value="1"/>
</dbReference>
<feature type="domain" description="HTH marR-type" evidence="4">
    <location>
        <begin position="6"/>
        <end position="140"/>
    </location>
</feature>
<dbReference type="InterPro" id="IPR023187">
    <property type="entry name" value="Tscrpt_reg_MarR-type_CS"/>
</dbReference>
<evidence type="ECO:0000259" key="4">
    <source>
        <dbReference type="PROSITE" id="PS50995"/>
    </source>
</evidence>